<dbReference type="PANTHER" id="PTHR30221">
    <property type="entry name" value="SMALL-CONDUCTANCE MECHANOSENSITIVE CHANNEL"/>
    <property type="match status" value="1"/>
</dbReference>
<dbReference type="InterPro" id="IPR006685">
    <property type="entry name" value="MscS_channel_2nd"/>
</dbReference>
<dbReference type="InterPro" id="IPR049278">
    <property type="entry name" value="MS_channel_C"/>
</dbReference>
<sequence length="369" mass="40605">MVAQDGSNGSGGNGSTILGGTNGTNNTTGSKFAREIVELFPDWIPTDLAEPVGKFIAAVFILALAWYASKFINRILGRRIARRFRRPSVSRTVLRLIRLVVMLFALSVVLTIYGLRLGDLVLSVTVFTAVVGVILAPIVGSYISGLFVLADQPYEVGDMVEIADSGTEMRGFVEDVTLRYTKIFTLDNTFLTIPNGTIRDRDIVNYSAEDPRTRLRLDITVTYEGDLDEARQLIEDAARGVDMVIDGGPDIRIGSARYPAAPTCYVNEFADHGVLLTLRYWVKEPYKLLTVRSKVQSRVWERLADVDVAIPYPHSHLVFDDTSGNLDVAIDGARADERRAGKRATDSRTRTPGDSIGTNDADADRNERG</sequence>
<keyword evidence="5 8" id="KW-1133">Transmembrane helix</keyword>
<feature type="region of interest" description="Disordered" evidence="7">
    <location>
        <begin position="334"/>
        <end position="369"/>
    </location>
</feature>
<feature type="domain" description="Mechanosensitive ion channel MscS C-terminal" evidence="10">
    <location>
        <begin position="216"/>
        <end position="309"/>
    </location>
</feature>
<evidence type="ECO:0000313" key="12">
    <source>
        <dbReference type="Proteomes" id="UP001596547"/>
    </source>
</evidence>
<dbReference type="PANTHER" id="PTHR30221:SF1">
    <property type="entry name" value="SMALL-CONDUCTANCE MECHANOSENSITIVE CHANNEL"/>
    <property type="match status" value="1"/>
</dbReference>
<evidence type="ECO:0000256" key="6">
    <source>
        <dbReference type="ARBA" id="ARBA00023136"/>
    </source>
</evidence>
<keyword evidence="6 8" id="KW-0472">Membrane</keyword>
<feature type="region of interest" description="Disordered" evidence="7">
    <location>
        <begin position="1"/>
        <end position="23"/>
    </location>
</feature>
<dbReference type="EMBL" id="JBHTBF010000001">
    <property type="protein sequence ID" value="MFC7315392.1"/>
    <property type="molecule type" value="Genomic_DNA"/>
</dbReference>
<evidence type="ECO:0000256" key="3">
    <source>
        <dbReference type="ARBA" id="ARBA00022475"/>
    </source>
</evidence>
<dbReference type="AlphaFoldDB" id="A0ABD6A4V8"/>
<dbReference type="SUPFAM" id="SSF82861">
    <property type="entry name" value="Mechanosensitive channel protein MscS (YggB), transmembrane region"/>
    <property type="match status" value="1"/>
</dbReference>
<evidence type="ECO:0000259" key="10">
    <source>
        <dbReference type="Pfam" id="PF21082"/>
    </source>
</evidence>
<evidence type="ECO:0000256" key="8">
    <source>
        <dbReference type="SAM" id="Phobius"/>
    </source>
</evidence>
<comment type="similarity">
    <text evidence="2">Belongs to the MscS (TC 1.A.23) family.</text>
</comment>
<evidence type="ECO:0000256" key="7">
    <source>
        <dbReference type="SAM" id="MobiDB-lite"/>
    </source>
</evidence>
<dbReference type="InterPro" id="IPR045275">
    <property type="entry name" value="MscS_archaea/bacteria_type"/>
</dbReference>
<dbReference type="InterPro" id="IPR011066">
    <property type="entry name" value="MscS_channel_C_sf"/>
</dbReference>
<feature type="transmembrane region" description="Helical" evidence="8">
    <location>
        <begin position="121"/>
        <end position="149"/>
    </location>
</feature>
<accession>A0ABD6A4V8</accession>
<evidence type="ECO:0000256" key="5">
    <source>
        <dbReference type="ARBA" id="ARBA00022989"/>
    </source>
</evidence>
<comment type="caution">
    <text evidence="11">The sequence shown here is derived from an EMBL/GenBank/DDBJ whole genome shotgun (WGS) entry which is preliminary data.</text>
</comment>
<dbReference type="Pfam" id="PF21082">
    <property type="entry name" value="MS_channel_3rd"/>
    <property type="match status" value="1"/>
</dbReference>
<keyword evidence="12" id="KW-1185">Reference proteome</keyword>
<evidence type="ECO:0000256" key="2">
    <source>
        <dbReference type="ARBA" id="ARBA00008017"/>
    </source>
</evidence>
<feature type="domain" description="Mechanosensitive ion channel MscS" evidence="9">
    <location>
        <begin position="138"/>
        <end position="207"/>
    </location>
</feature>
<evidence type="ECO:0000256" key="1">
    <source>
        <dbReference type="ARBA" id="ARBA00004651"/>
    </source>
</evidence>
<feature type="transmembrane region" description="Helical" evidence="8">
    <location>
        <begin position="96"/>
        <end position="115"/>
    </location>
</feature>
<dbReference type="Gene3D" id="1.10.287.1260">
    <property type="match status" value="1"/>
</dbReference>
<protein>
    <submittedName>
        <fullName evidence="11">Mechanosensitive ion channel family protein</fullName>
    </submittedName>
</protein>
<dbReference type="SUPFAM" id="SSF50182">
    <property type="entry name" value="Sm-like ribonucleoproteins"/>
    <property type="match status" value="1"/>
</dbReference>
<name>A0ABD6A4V8_9EURY</name>
<dbReference type="RefSeq" id="WP_276304792.1">
    <property type="nucleotide sequence ID" value="NZ_CP119992.1"/>
</dbReference>
<dbReference type="InterPro" id="IPR011014">
    <property type="entry name" value="MscS_channel_TM-2"/>
</dbReference>
<gene>
    <name evidence="11" type="ORF">ACFQPE_01095</name>
</gene>
<dbReference type="GeneID" id="79314356"/>
<keyword evidence="3" id="KW-1003">Cell membrane</keyword>
<proteinExistence type="inferred from homology"/>
<evidence type="ECO:0000313" key="11">
    <source>
        <dbReference type="EMBL" id="MFC7315392.1"/>
    </source>
</evidence>
<dbReference type="InterPro" id="IPR023408">
    <property type="entry name" value="MscS_beta-dom_sf"/>
</dbReference>
<dbReference type="GO" id="GO:0005886">
    <property type="term" value="C:plasma membrane"/>
    <property type="evidence" value="ECO:0007669"/>
    <property type="project" value="UniProtKB-SubCell"/>
</dbReference>
<dbReference type="Proteomes" id="UP001596547">
    <property type="component" value="Unassembled WGS sequence"/>
</dbReference>
<evidence type="ECO:0000259" key="9">
    <source>
        <dbReference type="Pfam" id="PF00924"/>
    </source>
</evidence>
<dbReference type="Gene3D" id="2.30.30.60">
    <property type="match status" value="1"/>
</dbReference>
<feature type="transmembrane region" description="Helical" evidence="8">
    <location>
        <begin position="55"/>
        <end position="76"/>
    </location>
</feature>
<dbReference type="InterPro" id="IPR010920">
    <property type="entry name" value="LSM_dom_sf"/>
</dbReference>
<dbReference type="SUPFAM" id="SSF82689">
    <property type="entry name" value="Mechanosensitive channel protein MscS (YggB), C-terminal domain"/>
    <property type="match status" value="1"/>
</dbReference>
<reference evidence="11 12" key="1">
    <citation type="journal article" date="2019" name="Int. J. Syst. Evol. Microbiol.">
        <title>The Global Catalogue of Microorganisms (GCM) 10K type strain sequencing project: providing services to taxonomists for standard genome sequencing and annotation.</title>
        <authorList>
            <consortium name="The Broad Institute Genomics Platform"/>
            <consortium name="The Broad Institute Genome Sequencing Center for Infectious Disease"/>
            <person name="Wu L."/>
            <person name="Ma J."/>
        </authorList>
    </citation>
    <scope>NUCLEOTIDE SEQUENCE [LARGE SCALE GENOMIC DNA]</scope>
    <source>
        <strain evidence="11 12">PSR21</strain>
    </source>
</reference>
<evidence type="ECO:0000256" key="4">
    <source>
        <dbReference type="ARBA" id="ARBA00022692"/>
    </source>
</evidence>
<dbReference type="Pfam" id="PF00924">
    <property type="entry name" value="MS_channel_2nd"/>
    <property type="match status" value="1"/>
</dbReference>
<comment type="subcellular location">
    <subcellularLocation>
        <location evidence="1">Cell membrane</location>
        <topology evidence="1">Multi-pass membrane protein</topology>
    </subcellularLocation>
</comment>
<dbReference type="Gene3D" id="3.30.70.100">
    <property type="match status" value="1"/>
</dbReference>
<organism evidence="11 12">
    <name type="scientific">Halomarina halobia</name>
    <dbReference type="NCBI Taxonomy" id="3033386"/>
    <lineage>
        <taxon>Archaea</taxon>
        <taxon>Methanobacteriati</taxon>
        <taxon>Methanobacteriota</taxon>
        <taxon>Stenosarchaea group</taxon>
        <taxon>Halobacteria</taxon>
        <taxon>Halobacteriales</taxon>
        <taxon>Natronomonadaceae</taxon>
        <taxon>Halomarina</taxon>
    </lineage>
</organism>
<feature type="compositionally biased region" description="Basic and acidic residues" evidence="7">
    <location>
        <begin position="334"/>
        <end position="351"/>
    </location>
</feature>
<keyword evidence="4 8" id="KW-0812">Transmembrane</keyword>